<dbReference type="EMBL" id="BLAD01000040">
    <property type="protein sequence ID" value="GER99414.1"/>
    <property type="molecule type" value="Genomic_DNA"/>
</dbReference>
<gene>
    <name evidence="15" type="primary">rfbB_1</name>
    <name evidence="15" type="ORF">Acor_14780</name>
</gene>
<feature type="region of interest" description="Disordered" evidence="13">
    <location>
        <begin position="127"/>
        <end position="152"/>
    </location>
</feature>
<evidence type="ECO:0000256" key="8">
    <source>
        <dbReference type="ARBA" id="ARBA00023034"/>
    </source>
</evidence>
<keyword evidence="16" id="KW-1185">Reference proteome</keyword>
<keyword evidence="5" id="KW-0735">Signal-anchor</keyword>
<dbReference type="GO" id="GO:0070403">
    <property type="term" value="F:NAD+ binding"/>
    <property type="evidence" value="ECO:0007669"/>
    <property type="project" value="InterPro"/>
</dbReference>
<dbReference type="InterPro" id="IPR044516">
    <property type="entry name" value="UXS-like"/>
</dbReference>
<keyword evidence="10" id="KW-0325">Glycoprotein</keyword>
<feature type="compositionally biased region" description="Basic and acidic residues" evidence="13">
    <location>
        <begin position="130"/>
        <end position="139"/>
    </location>
</feature>
<dbReference type="GO" id="GO:0048040">
    <property type="term" value="F:UDP-glucuronate decarboxylase activity"/>
    <property type="evidence" value="ECO:0007669"/>
    <property type="project" value="TreeGrafter"/>
</dbReference>
<dbReference type="RefSeq" id="WP_155335819.1">
    <property type="nucleotide sequence ID" value="NZ_BAAABN010000042.1"/>
</dbReference>
<evidence type="ECO:0000256" key="3">
    <source>
        <dbReference type="ARBA" id="ARBA00022692"/>
    </source>
</evidence>
<evidence type="ECO:0000256" key="13">
    <source>
        <dbReference type="SAM" id="MobiDB-lite"/>
    </source>
</evidence>
<evidence type="ECO:0000256" key="7">
    <source>
        <dbReference type="ARBA" id="ARBA00023027"/>
    </source>
</evidence>
<dbReference type="InterPro" id="IPR036291">
    <property type="entry name" value="NAD(P)-bd_dom_sf"/>
</dbReference>
<sequence length="319" mass="34474">MTSSQPEGRIVVTGGAGFIGAHLCSALLARGDRVTAVDNLLTGRSAALDLLRQSEGFAFVEHDVTEPLELEGPVRAVVHLAGLASPVAFFAMPLETLRVGSIGTLNVLELARAKEARFILASSSEVYGDPEQHPQKETYRGNVDPVGPRSAYDESKRFSEAATVAYRRHHGLDTGIVRPFNVYGPGMWPDDGRIVAAFSAAAIRGEPLRLHGDGKQTRSLCYVGDFVQGLIKMLDSDLAGPVNLGSADEASVREIAELVVEISGTGKLEFLPARDQDVNLRRPDLTRAREDLDWEATTSLRDGLAQTVAWMREQLAGKE</sequence>
<dbReference type="GO" id="GO:0005737">
    <property type="term" value="C:cytoplasm"/>
    <property type="evidence" value="ECO:0007669"/>
    <property type="project" value="TreeGrafter"/>
</dbReference>
<comment type="caution">
    <text evidence="15">The sequence shown here is derived from an EMBL/GenBank/DDBJ whole genome shotgun (WGS) entry which is preliminary data.</text>
</comment>
<evidence type="ECO:0000313" key="16">
    <source>
        <dbReference type="Proteomes" id="UP000334990"/>
    </source>
</evidence>
<evidence type="ECO:0000256" key="10">
    <source>
        <dbReference type="ARBA" id="ARBA00023180"/>
    </source>
</evidence>
<dbReference type="SMART" id="SM00822">
    <property type="entry name" value="PKS_KR"/>
    <property type="match status" value="1"/>
</dbReference>
<dbReference type="OrthoDB" id="3505012at2"/>
<feature type="domain" description="Ketoreductase" evidence="14">
    <location>
        <begin position="8"/>
        <end position="191"/>
    </location>
</feature>
<evidence type="ECO:0000256" key="1">
    <source>
        <dbReference type="ARBA" id="ARBA00001911"/>
    </source>
</evidence>
<evidence type="ECO:0000256" key="5">
    <source>
        <dbReference type="ARBA" id="ARBA00022968"/>
    </source>
</evidence>
<protein>
    <submittedName>
        <fullName evidence="15">dTDP-glucose 4,6-dehydratase</fullName>
    </submittedName>
</protein>
<dbReference type="Pfam" id="PF01370">
    <property type="entry name" value="Epimerase"/>
    <property type="match status" value="1"/>
</dbReference>
<proteinExistence type="predicted"/>
<keyword evidence="4" id="KW-0210">Decarboxylase</keyword>
<evidence type="ECO:0000313" key="15">
    <source>
        <dbReference type="EMBL" id="GER99414.1"/>
    </source>
</evidence>
<dbReference type="GO" id="GO:0033320">
    <property type="term" value="P:UDP-D-xylose biosynthetic process"/>
    <property type="evidence" value="ECO:0007669"/>
    <property type="project" value="UniProtKB-UniPathway"/>
</dbReference>
<dbReference type="Gene3D" id="3.40.50.720">
    <property type="entry name" value="NAD(P)-binding Rossmann-like Domain"/>
    <property type="match status" value="1"/>
</dbReference>
<comment type="cofactor">
    <cofactor evidence="1">
        <name>NAD(+)</name>
        <dbReference type="ChEBI" id="CHEBI:57540"/>
    </cofactor>
</comment>
<keyword evidence="11" id="KW-0456">Lyase</keyword>
<dbReference type="UniPathway" id="UPA00796">
    <property type="reaction ID" value="UER00771"/>
</dbReference>
<evidence type="ECO:0000256" key="9">
    <source>
        <dbReference type="ARBA" id="ARBA00023136"/>
    </source>
</evidence>
<dbReference type="AlphaFoldDB" id="A0A5M3VRL0"/>
<evidence type="ECO:0000256" key="11">
    <source>
        <dbReference type="ARBA" id="ARBA00023239"/>
    </source>
</evidence>
<evidence type="ECO:0000256" key="4">
    <source>
        <dbReference type="ARBA" id="ARBA00022793"/>
    </source>
</evidence>
<accession>A0A5M3VRL0</accession>
<dbReference type="FunFam" id="3.40.50.720:FF:000065">
    <property type="entry name" value="UDP-glucuronic acid decarboxylase 1"/>
    <property type="match status" value="1"/>
</dbReference>
<dbReference type="PANTHER" id="PTHR43078">
    <property type="entry name" value="UDP-GLUCURONIC ACID DECARBOXYLASE-RELATED"/>
    <property type="match status" value="1"/>
</dbReference>
<evidence type="ECO:0000256" key="6">
    <source>
        <dbReference type="ARBA" id="ARBA00022989"/>
    </source>
</evidence>
<dbReference type="SUPFAM" id="SSF51735">
    <property type="entry name" value="NAD(P)-binding Rossmann-fold domains"/>
    <property type="match status" value="1"/>
</dbReference>
<dbReference type="Proteomes" id="UP000334990">
    <property type="component" value="Unassembled WGS sequence"/>
</dbReference>
<dbReference type="InterPro" id="IPR057326">
    <property type="entry name" value="KR_dom"/>
</dbReference>
<keyword evidence="8" id="KW-0333">Golgi apparatus</keyword>
<evidence type="ECO:0000259" key="14">
    <source>
        <dbReference type="SMART" id="SM00822"/>
    </source>
</evidence>
<dbReference type="PANTHER" id="PTHR43078:SF6">
    <property type="entry name" value="UDP-GLUCURONIC ACID DECARBOXYLASE 1"/>
    <property type="match status" value="1"/>
</dbReference>
<reference evidence="15 16" key="1">
    <citation type="submission" date="2019-10" db="EMBL/GenBank/DDBJ databases">
        <title>Whole genome shotgun sequence of Acrocarpospora corrugata NBRC 13972.</title>
        <authorList>
            <person name="Ichikawa N."/>
            <person name="Kimura A."/>
            <person name="Kitahashi Y."/>
            <person name="Komaki H."/>
            <person name="Oguchi A."/>
        </authorList>
    </citation>
    <scope>NUCLEOTIDE SEQUENCE [LARGE SCALE GENOMIC DNA]</scope>
    <source>
        <strain evidence="15 16">NBRC 13972</strain>
    </source>
</reference>
<organism evidence="15 16">
    <name type="scientific">Acrocarpospora corrugata</name>
    <dbReference type="NCBI Taxonomy" id="35763"/>
    <lineage>
        <taxon>Bacteria</taxon>
        <taxon>Bacillati</taxon>
        <taxon>Actinomycetota</taxon>
        <taxon>Actinomycetes</taxon>
        <taxon>Streptosporangiales</taxon>
        <taxon>Streptosporangiaceae</taxon>
        <taxon>Acrocarpospora</taxon>
    </lineage>
</organism>
<evidence type="ECO:0000256" key="12">
    <source>
        <dbReference type="ARBA" id="ARBA00037859"/>
    </source>
</evidence>
<evidence type="ECO:0000256" key="2">
    <source>
        <dbReference type="ARBA" id="ARBA00004323"/>
    </source>
</evidence>
<dbReference type="GO" id="GO:0042732">
    <property type="term" value="P:D-xylose metabolic process"/>
    <property type="evidence" value="ECO:0007669"/>
    <property type="project" value="InterPro"/>
</dbReference>
<keyword evidence="3" id="KW-0812">Transmembrane</keyword>
<comment type="subcellular location">
    <subcellularLocation>
        <location evidence="2">Golgi apparatus membrane</location>
        <topology evidence="2">Single-pass type II membrane protein</topology>
    </subcellularLocation>
    <subcellularLocation>
        <location evidence="12">Golgi apparatus</location>
        <location evidence="12">Golgi stack membrane</location>
    </subcellularLocation>
</comment>
<dbReference type="InterPro" id="IPR001509">
    <property type="entry name" value="Epimerase_deHydtase"/>
</dbReference>
<name>A0A5M3VRL0_9ACTN</name>
<keyword evidence="9" id="KW-0472">Membrane</keyword>
<keyword evidence="7" id="KW-0520">NAD</keyword>
<keyword evidence="6" id="KW-1133">Transmembrane helix</keyword>